<keyword evidence="7" id="KW-0479">Metal-binding</keyword>
<comment type="subcellular location">
    <subcellularLocation>
        <location evidence="2">Cell membrane</location>
        <topology evidence="2">Multi-pass membrane protein</topology>
    </subcellularLocation>
</comment>
<keyword evidence="3" id="KW-0813">Transport</keyword>
<evidence type="ECO:0000256" key="13">
    <source>
        <dbReference type="SAM" id="Phobius"/>
    </source>
</evidence>
<name>A0A6S7DEY1_9BURK</name>
<evidence type="ECO:0000256" key="9">
    <source>
        <dbReference type="ARBA" id="ARBA00022989"/>
    </source>
</evidence>
<comment type="similarity">
    <text evidence="12">Belongs to the cytochrome b561 family.</text>
</comment>
<proteinExistence type="inferred from homology"/>
<evidence type="ECO:0000256" key="6">
    <source>
        <dbReference type="ARBA" id="ARBA00022692"/>
    </source>
</evidence>
<dbReference type="InterPro" id="IPR011577">
    <property type="entry name" value="Cyt_b561_bac/Ni-Hgenase"/>
</dbReference>
<dbReference type="SUPFAM" id="SSF81342">
    <property type="entry name" value="Transmembrane di-heme cytochromes"/>
    <property type="match status" value="1"/>
</dbReference>
<keyword evidence="8" id="KW-0249">Electron transport</keyword>
<evidence type="ECO:0000256" key="12">
    <source>
        <dbReference type="ARBA" id="ARBA00037975"/>
    </source>
</evidence>
<evidence type="ECO:0000313" key="16">
    <source>
        <dbReference type="Proteomes" id="UP000494115"/>
    </source>
</evidence>
<evidence type="ECO:0000259" key="14">
    <source>
        <dbReference type="Pfam" id="PF01292"/>
    </source>
</evidence>
<sequence>MCVFALVVMRVLWRIVDRQPEPPQVSLWMSVAAKAVQWTLYLILFALPLTAISGAWLEGHPLTLLAGLEIPPFFEVSHDAGATVATIHTWLGDAILWLAGFHALAGLYHHFILKDGVLVSMLPRWLPLRRSNGH</sequence>
<dbReference type="GO" id="GO:0020037">
    <property type="term" value="F:heme binding"/>
    <property type="evidence" value="ECO:0007669"/>
    <property type="project" value="TreeGrafter"/>
</dbReference>
<dbReference type="Pfam" id="PF01292">
    <property type="entry name" value="Ni_hydr_CYTB"/>
    <property type="match status" value="1"/>
</dbReference>
<keyword evidence="9 13" id="KW-1133">Transmembrane helix</keyword>
<evidence type="ECO:0000313" key="15">
    <source>
        <dbReference type="EMBL" id="CAB3803599.1"/>
    </source>
</evidence>
<dbReference type="PANTHER" id="PTHR30529:SF1">
    <property type="entry name" value="CYTOCHROME B561 HOMOLOG 2"/>
    <property type="match status" value="1"/>
</dbReference>
<dbReference type="InterPro" id="IPR016174">
    <property type="entry name" value="Di-haem_cyt_TM"/>
</dbReference>
<organism evidence="15 16">
    <name type="scientific">Pararobbsia alpina</name>
    <dbReference type="NCBI Taxonomy" id="621374"/>
    <lineage>
        <taxon>Bacteria</taxon>
        <taxon>Pseudomonadati</taxon>
        <taxon>Pseudomonadota</taxon>
        <taxon>Betaproteobacteria</taxon>
        <taxon>Burkholderiales</taxon>
        <taxon>Burkholderiaceae</taxon>
        <taxon>Pararobbsia</taxon>
    </lineage>
</organism>
<feature type="domain" description="Cytochrome b561 bacterial/Ni-hydrogenase" evidence="14">
    <location>
        <begin position="3"/>
        <end position="123"/>
    </location>
</feature>
<evidence type="ECO:0000256" key="10">
    <source>
        <dbReference type="ARBA" id="ARBA00023004"/>
    </source>
</evidence>
<dbReference type="EMBL" id="CADIKM010000057">
    <property type="protein sequence ID" value="CAB3803599.1"/>
    <property type="molecule type" value="Genomic_DNA"/>
</dbReference>
<dbReference type="GO" id="GO:0046872">
    <property type="term" value="F:metal ion binding"/>
    <property type="evidence" value="ECO:0007669"/>
    <property type="project" value="UniProtKB-KW"/>
</dbReference>
<keyword evidence="11 13" id="KW-0472">Membrane</keyword>
<dbReference type="Proteomes" id="UP000494115">
    <property type="component" value="Unassembled WGS sequence"/>
</dbReference>
<dbReference type="InterPro" id="IPR052168">
    <property type="entry name" value="Cytochrome_b561_oxidase"/>
</dbReference>
<keyword evidence="6 13" id="KW-0812">Transmembrane</keyword>
<evidence type="ECO:0000256" key="5">
    <source>
        <dbReference type="ARBA" id="ARBA00022617"/>
    </source>
</evidence>
<evidence type="ECO:0000256" key="7">
    <source>
        <dbReference type="ARBA" id="ARBA00022723"/>
    </source>
</evidence>
<dbReference type="GO" id="GO:0009055">
    <property type="term" value="F:electron transfer activity"/>
    <property type="evidence" value="ECO:0007669"/>
    <property type="project" value="InterPro"/>
</dbReference>
<evidence type="ECO:0000256" key="11">
    <source>
        <dbReference type="ARBA" id="ARBA00023136"/>
    </source>
</evidence>
<evidence type="ECO:0000256" key="4">
    <source>
        <dbReference type="ARBA" id="ARBA00022475"/>
    </source>
</evidence>
<evidence type="ECO:0000256" key="2">
    <source>
        <dbReference type="ARBA" id="ARBA00004651"/>
    </source>
</evidence>
<keyword evidence="10" id="KW-0408">Iron</keyword>
<evidence type="ECO:0000256" key="8">
    <source>
        <dbReference type="ARBA" id="ARBA00022982"/>
    </source>
</evidence>
<keyword evidence="16" id="KW-1185">Reference proteome</keyword>
<dbReference type="GO" id="GO:0022904">
    <property type="term" value="P:respiratory electron transport chain"/>
    <property type="evidence" value="ECO:0007669"/>
    <property type="project" value="InterPro"/>
</dbReference>
<keyword evidence="5" id="KW-0349">Heme</keyword>
<keyword evidence="4" id="KW-1003">Cell membrane</keyword>
<dbReference type="AlphaFoldDB" id="A0A6S7DEY1"/>
<dbReference type="PANTHER" id="PTHR30529">
    <property type="entry name" value="CYTOCHROME B561"/>
    <property type="match status" value="1"/>
</dbReference>
<feature type="transmembrane region" description="Helical" evidence="13">
    <location>
        <begin position="38"/>
        <end position="57"/>
    </location>
</feature>
<accession>A0A6S7DEY1</accession>
<protein>
    <submittedName>
        <fullName evidence="15">Cytochrome b561</fullName>
    </submittedName>
</protein>
<dbReference type="GO" id="GO:0005886">
    <property type="term" value="C:plasma membrane"/>
    <property type="evidence" value="ECO:0007669"/>
    <property type="project" value="UniProtKB-SubCell"/>
</dbReference>
<evidence type="ECO:0000256" key="3">
    <source>
        <dbReference type="ARBA" id="ARBA00022448"/>
    </source>
</evidence>
<comment type="cofactor">
    <cofactor evidence="1">
        <name>heme b</name>
        <dbReference type="ChEBI" id="CHEBI:60344"/>
    </cofactor>
</comment>
<gene>
    <name evidence="15" type="primary">yceJ_4</name>
    <name evidence="15" type="ORF">LMG28138_05375</name>
</gene>
<evidence type="ECO:0000256" key="1">
    <source>
        <dbReference type="ARBA" id="ARBA00001970"/>
    </source>
</evidence>
<reference evidence="15 16" key="1">
    <citation type="submission" date="2020-04" db="EMBL/GenBank/DDBJ databases">
        <authorList>
            <person name="De Canck E."/>
        </authorList>
    </citation>
    <scope>NUCLEOTIDE SEQUENCE [LARGE SCALE GENOMIC DNA]</scope>
    <source>
        <strain evidence="15 16">LMG 28138</strain>
    </source>
</reference>